<comment type="caution">
    <text evidence="2">The sequence shown here is derived from an EMBL/GenBank/DDBJ whole genome shotgun (WGS) entry which is preliminary data.</text>
</comment>
<evidence type="ECO:0000313" key="3">
    <source>
        <dbReference type="Proteomes" id="UP000635071"/>
    </source>
</evidence>
<feature type="transmembrane region" description="Helical" evidence="1">
    <location>
        <begin position="7"/>
        <end position="30"/>
    </location>
</feature>
<dbReference type="Proteomes" id="UP000635071">
    <property type="component" value="Unassembled WGS sequence"/>
</dbReference>
<keyword evidence="1" id="KW-1133">Transmembrane helix</keyword>
<feature type="transmembrane region" description="Helical" evidence="1">
    <location>
        <begin position="36"/>
        <end position="53"/>
    </location>
</feature>
<gene>
    <name evidence="2" type="ORF">GCM10011529_10730</name>
</gene>
<name>A0A916ZPT3_9SPHN</name>
<evidence type="ECO:0000313" key="2">
    <source>
        <dbReference type="EMBL" id="GGE06203.1"/>
    </source>
</evidence>
<dbReference type="EMBL" id="BMJM01000003">
    <property type="protein sequence ID" value="GGE06203.1"/>
    <property type="molecule type" value="Genomic_DNA"/>
</dbReference>
<keyword evidence="1" id="KW-0812">Transmembrane</keyword>
<organism evidence="2 3">
    <name type="scientific">Sandarakinorhabdus glacialis</name>
    <dbReference type="NCBI Taxonomy" id="1614636"/>
    <lineage>
        <taxon>Bacteria</taxon>
        <taxon>Pseudomonadati</taxon>
        <taxon>Pseudomonadota</taxon>
        <taxon>Alphaproteobacteria</taxon>
        <taxon>Sphingomonadales</taxon>
        <taxon>Sphingosinicellaceae</taxon>
        <taxon>Sandarakinorhabdus</taxon>
    </lineage>
</organism>
<reference evidence="2" key="2">
    <citation type="submission" date="2020-09" db="EMBL/GenBank/DDBJ databases">
        <authorList>
            <person name="Sun Q."/>
            <person name="Zhou Y."/>
        </authorList>
    </citation>
    <scope>NUCLEOTIDE SEQUENCE</scope>
    <source>
        <strain evidence="2">CGMCC 1.15519</strain>
    </source>
</reference>
<keyword evidence="3" id="KW-1185">Reference proteome</keyword>
<protein>
    <submittedName>
        <fullName evidence="2">Uncharacterized protein</fullName>
    </submittedName>
</protein>
<evidence type="ECO:0000256" key="1">
    <source>
        <dbReference type="SAM" id="Phobius"/>
    </source>
</evidence>
<sequence length="61" mass="6265">MTPKIAAGVGMVFMVSAIVVLLVSVFLSFYAAPSRGLSVMGTVLLALGIALRVRSRKLGAG</sequence>
<reference evidence="2" key="1">
    <citation type="journal article" date="2014" name="Int. J. Syst. Evol. Microbiol.">
        <title>Complete genome sequence of Corynebacterium casei LMG S-19264T (=DSM 44701T), isolated from a smear-ripened cheese.</title>
        <authorList>
            <consortium name="US DOE Joint Genome Institute (JGI-PGF)"/>
            <person name="Walter F."/>
            <person name="Albersmeier A."/>
            <person name="Kalinowski J."/>
            <person name="Ruckert C."/>
        </authorList>
    </citation>
    <scope>NUCLEOTIDE SEQUENCE</scope>
    <source>
        <strain evidence="2">CGMCC 1.15519</strain>
    </source>
</reference>
<proteinExistence type="predicted"/>
<dbReference type="RefSeq" id="WP_188761907.1">
    <property type="nucleotide sequence ID" value="NZ_BMJM01000003.1"/>
</dbReference>
<accession>A0A916ZPT3</accession>
<keyword evidence="1" id="KW-0472">Membrane</keyword>
<dbReference type="AlphaFoldDB" id="A0A916ZPT3"/>